<dbReference type="InParanoid" id="T1HWF7"/>
<evidence type="ECO:0000313" key="1">
    <source>
        <dbReference type="EnsemblMetazoa" id="RPRC008377-PA"/>
    </source>
</evidence>
<proteinExistence type="predicted"/>
<keyword evidence="2" id="KW-1185">Reference proteome</keyword>
<reference evidence="1" key="1">
    <citation type="submission" date="2015-05" db="UniProtKB">
        <authorList>
            <consortium name="EnsemblMetazoa"/>
        </authorList>
    </citation>
    <scope>IDENTIFICATION</scope>
</reference>
<dbReference type="Proteomes" id="UP000015103">
    <property type="component" value="Unassembled WGS sequence"/>
</dbReference>
<dbReference type="AlphaFoldDB" id="T1HWF7"/>
<name>T1HWF7_RHOPR</name>
<dbReference type="EnsemblMetazoa" id="RPRC008377-RA">
    <property type="protein sequence ID" value="RPRC008377-PA"/>
    <property type="gene ID" value="RPRC008377"/>
</dbReference>
<sequence>VLPSALLILPCYAERNSSEINTSKGITISCINYLLITIILGGMSKIKCKLYGLLCPLNKLQNWYEPVEVMLLTCTLALAAYSLYLPCLKVLLHSGSRYFSAINKENKFTGTSLYAILIIGTSCSMLVYLYSSYQLMMIGSTAFVIGNCLSTVLTLNDSYQPEYVPKLKGKTFFITFIDWSKTSFIY</sequence>
<accession>T1HWF7</accession>
<dbReference type="EMBL" id="ACPB03013305">
    <property type="status" value="NOT_ANNOTATED_CDS"/>
    <property type="molecule type" value="Genomic_DNA"/>
</dbReference>
<protein>
    <submittedName>
        <fullName evidence="1">Uncharacterized protein</fullName>
    </submittedName>
</protein>
<dbReference type="HOGENOM" id="CLU_1457965_0_0_1"/>
<dbReference type="VEuPathDB" id="VectorBase:RPRC008377"/>
<evidence type="ECO:0000313" key="2">
    <source>
        <dbReference type="Proteomes" id="UP000015103"/>
    </source>
</evidence>
<organism evidence="1 2">
    <name type="scientific">Rhodnius prolixus</name>
    <name type="common">Triatomid bug</name>
    <dbReference type="NCBI Taxonomy" id="13249"/>
    <lineage>
        <taxon>Eukaryota</taxon>
        <taxon>Metazoa</taxon>
        <taxon>Ecdysozoa</taxon>
        <taxon>Arthropoda</taxon>
        <taxon>Hexapoda</taxon>
        <taxon>Insecta</taxon>
        <taxon>Pterygota</taxon>
        <taxon>Neoptera</taxon>
        <taxon>Paraneoptera</taxon>
        <taxon>Hemiptera</taxon>
        <taxon>Heteroptera</taxon>
        <taxon>Panheteroptera</taxon>
        <taxon>Cimicomorpha</taxon>
        <taxon>Reduviidae</taxon>
        <taxon>Triatominae</taxon>
        <taxon>Rhodnius</taxon>
    </lineage>
</organism>